<dbReference type="InterPro" id="IPR000445">
    <property type="entry name" value="HhH_motif"/>
</dbReference>
<dbReference type="Pfam" id="PF00730">
    <property type="entry name" value="HhH-GPD"/>
    <property type="match status" value="1"/>
</dbReference>
<evidence type="ECO:0000256" key="12">
    <source>
        <dbReference type="ARBA" id="ARBA00023204"/>
    </source>
</evidence>
<dbReference type="GO" id="GO:0000701">
    <property type="term" value="F:purine-specific mismatch base pair DNA N-glycosylase activity"/>
    <property type="evidence" value="ECO:0007669"/>
    <property type="project" value="UniProtKB-EC"/>
</dbReference>
<dbReference type="GO" id="GO:0046872">
    <property type="term" value="F:metal ion binding"/>
    <property type="evidence" value="ECO:0007669"/>
    <property type="project" value="UniProtKB-UniRule"/>
</dbReference>
<evidence type="ECO:0000256" key="11">
    <source>
        <dbReference type="ARBA" id="ARBA00023014"/>
    </source>
</evidence>
<dbReference type="SMART" id="SM00478">
    <property type="entry name" value="ENDO3c"/>
    <property type="match status" value="1"/>
</dbReference>
<keyword evidence="6" id="KW-0004">4Fe-4S</keyword>
<dbReference type="InterPro" id="IPR023170">
    <property type="entry name" value="HhH_base_excis_C"/>
</dbReference>
<dbReference type="GO" id="GO:0051539">
    <property type="term" value="F:4 iron, 4 sulfur cluster binding"/>
    <property type="evidence" value="ECO:0007669"/>
    <property type="project" value="UniProtKB-UniRule"/>
</dbReference>
<dbReference type="GO" id="GO:0032357">
    <property type="term" value="F:oxidized purine DNA binding"/>
    <property type="evidence" value="ECO:0007669"/>
    <property type="project" value="TreeGrafter"/>
</dbReference>
<dbReference type="InterPro" id="IPR004036">
    <property type="entry name" value="Endonuclease-III-like_CS2"/>
</dbReference>
<evidence type="ECO:0000256" key="8">
    <source>
        <dbReference type="ARBA" id="ARBA00022763"/>
    </source>
</evidence>
<dbReference type="Gene3D" id="1.10.1670.10">
    <property type="entry name" value="Helix-hairpin-Helix base-excision DNA repair enzymes (C-terminal)"/>
    <property type="match status" value="1"/>
</dbReference>
<dbReference type="InterPro" id="IPR044298">
    <property type="entry name" value="MIG/MutY"/>
</dbReference>
<dbReference type="InterPro" id="IPR005760">
    <property type="entry name" value="A/G_AdeGlyc_MutY"/>
</dbReference>
<feature type="domain" description="HhH-GPD" evidence="15">
    <location>
        <begin position="47"/>
        <end position="196"/>
    </location>
</feature>
<gene>
    <name evidence="16" type="ORF">M2A_1544</name>
</gene>
<dbReference type="Gene3D" id="3.90.79.10">
    <property type="entry name" value="Nucleoside Triphosphate Pyrophosphohydrolase"/>
    <property type="match status" value="1"/>
</dbReference>
<dbReference type="CDD" id="cd03431">
    <property type="entry name" value="NUDIX_DNA_Glycosylase_C-MutY"/>
    <property type="match status" value="1"/>
</dbReference>
<evidence type="ECO:0000256" key="1">
    <source>
        <dbReference type="ARBA" id="ARBA00000843"/>
    </source>
</evidence>
<dbReference type="EC" id="3.2.2.31" evidence="4 14"/>
<comment type="caution">
    <text evidence="16">The sequence shown here is derived from an EMBL/GenBank/DDBJ whole genome shotgun (WGS) entry which is preliminary data.</text>
</comment>
<dbReference type="Pfam" id="PF14815">
    <property type="entry name" value="NUDIX_4"/>
    <property type="match status" value="1"/>
</dbReference>
<evidence type="ECO:0000256" key="6">
    <source>
        <dbReference type="ARBA" id="ARBA00022485"/>
    </source>
</evidence>
<dbReference type="InterPro" id="IPR029119">
    <property type="entry name" value="MutY_C"/>
</dbReference>
<comment type="similarity">
    <text evidence="3 14">Belongs to the Nth/MutY family.</text>
</comment>
<evidence type="ECO:0000256" key="3">
    <source>
        <dbReference type="ARBA" id="ARBA00008343"/>
    </source>
</evidence>
<evidence type="ECO:0000256" key="9">
    <source>
        <dbReference type="ARBA" id="ARBA00022801"/>
    </source>
</evidence>
<dbReference type="STRING" id="1333998.M2A_1544"/>
<keyword evidence="17" id="KW-1185">Reference proteome</keyword>
<dbReference type="PROSITE" id="PS00764">
    <property type="entry name" value="ENDONUCLEASE_III_1"/>
    <property type="match status" value="1"/>
</dbReference>
<accession>A0A081BAH7</accession>
<keyword evidence="8 14" id="KW-0227">DNA damage</keyword>
<dbReference type="GO" id="GO:0035485">
    <property type="term" value="F:adenine/guanine mispair binding"/>
    <property type="evidence" value="ECO:0007669"/>
    <property type="project" value="TreeGrafter"/>
</dbReference>
<sequence>MPAAPSVIRPEARALLAWYDRHARVLPWRARRGEVPDPYRVWLSEIMLQQTTVATVGPYFEAFLARWPDVEALAKADLDEVLHAWAGLGYYSRARNLHACAGAVCARHGGAFPADEKELQALPGIGPYTAAAIAAIAFGKRAVVVDGNIERVIARLFAIETPLPAAKKEIKARMDEVTPEKRAGDFAQAMMDLGAAICTPRSPACNRCPFESACAARAAGIAESLPLKAPKKEKPVRRGAAFWLEGPGGEVLLRKRDAKGLLGGMTEIPSSEWTAEPRETDAILAEAPLDTEWQKLPGLVRHTFTHFHLELEVWQGKAGERAAVEGIWCAPERLGEHALPTVMKKIVAHALPEDGPLFAATRGKRG</sequence>
<dbReference type="Pfam" id="PF00633">
    <property type="entry name" value="HHH"/>
    <property type="match status" value="1"/>
</dbReference>
<keyword evidence="9" id="KW-0378">Hydrolase</keyword>
<dbReference type="GO" id="GO:0006284">
    <property type="term" value="P:base-excision repair"/>
    <property type="evidence" value="ECO:0007669"/>
    <property type="project" value="UniProtKB-UniRule"/>
</dbReference>
<dbReference type="AlphaFoldDB" id="A0A081BAH7"/>
<evidence type="ECO:0000256" key="13">
    <source>
        <dbReference type="ARBA" id="ARBA00023295"/>
    </source>
</evidence>
<evidence type="ECO:0000259" key="15">
    <source>
        <dbReference type="SMART" id="SM00478"/>
    </source>
</evidence>
<dbReference type="PANTHER" id="PTHR42944">
    <property type="entry name" value="ADENINE DNA GLYCOSYLASE"/>
    <property type="match status" value="1"/>
</dbReference>
<dbReference type="InterPro" id="IPR003651">
    <property type="entry name" value="Endonuclease3_FeS-loop_motif"/>
</dbReference>
<dbReference type="CDD" id="cd00056">
    <property type="entry name" value="ENDO3c"/>
    <property type="match status" value="1"/>
</dbReference>
<keyword evidence="10 14" id="KW-0408">Iron</keyword>
<protein>
    <recommendedName>
        <fullName evidence="5 14">Adenine DNA glycosylase</fullName>
        <ecNumber evidence="4 14">3.2.2.31</ecNumber>
    </recommendedName>
</protein>
<evidence type="ECO:0000313" key="17">
    <source>
        <dbReference type="Proteomes" id="UP000028702"/>
    </source>
</evidence>
<keyword evidence="11" id="KW-0411">Iron-sulfur</keyword>
<dbReference type="InterPro" id="IPR003265">
    <property type="entry name" value="HhH-GPD_domain"/>
</dbReference>
<organism evidence="16 17">
    <name type="scientific">Tepidicaulis marinus</name>
    <dbReference type="NCBI Taxonomy" id="1333998"/>
    <lineage>
        <taxon>Bacteria</taxon>
        <taxon>Pseudomonadati</taxon>
        <taxon>Pseudomonadota</taxon>
        <taxon>Alphaproteobacteria</taxon>
        <taxon>Hyphomicrobiales</taxon>
        <taxon>Parvibaculaceae</taxon>
        <taxon>Tepidicaulis</taxon>
    </lineage>
</organism>
<evidence type="ECO:0000256" key="5">
    <source>
        <dbReference type="ARBA" id="ARBA00022023"/>
    </source>
</evidence>
<keyword evidence="13 14" id="KW-0326">Glycosidase</keyword>
<evidence type="ECO:0000256" key="14">
    <source>
        <dbReference type="RuleBase" id="RU365096"/>
    </source>
</evidence>
<dbReference type="InterPro" id="IPR004035">
    <property type="entry name" value="Endouclease-III_FeS-bd_BS"/>
</dbReference>
<dbReference type="SUPFAM" id="SSF55811">
    <property type="entry name" value="Nudix"/>
    <property type="match status" value="1"/>
</dbReference>
<evidence type="ECO:0000256" key="7">
    <source>
        <dbReference type="ARBA" id="ARBA00022723"/>
    </source>
</evidence>
<keyword evidence="12" id="KW-0234">DNA repair</keyword>
<dbReference type="FunFam" id="1.10.340.30:FF:000002">
    <property type="entry name" value="Adenine DNA glycosylase"/>
    <property type="match status" value="1"/>
</dbReference>
<dbReference type="InterPro" id="IPR011257">
    <property type="entry name" value="DNA_glycosylase"/>
</dbReference>
<evidence type="ECO:0000313" key="16">
    <source>
        <dbReference type="EMBL" id="GAK45045.1"/>
    </source>
</evidence>
<keyword evidence="7" id="KW-0479">Metal-binding</keyword>
<dbReference type="NCBIfam" id="TIGR01084">
    <property type="entry name" value="mutY"/>
    <property type="match status" value="1"/>
</dbReference>
<dbReference type="PANTHER" id="PTHR42944:SF1">
    <property type="entry name" value="ADENINE DNA GLYCOSYLASE"/>
    <property type="match status" value="1"/>
</dbReference>
<comment type="cofactor">
    <cofactor evidence="14">
        <name>[4Fe-4S] cluster</name>
        <dbReference type="ChEBI" id="CHEBI:49883"/>
    </cofactor>
    <text evidence="14">Binds 1 [4Fe-4S] cluster.</text>
</comment>
<comment type="catalytic activity">
    <reaction evidence="1 14">
        <text>Hydrolyzes free adenine bases from 7,8-dihydro-8-oxoguanine:adenine mismatched double-stranded DNA, leaving an apurinic site.</text>
        <dbReference type="EC" id="3.2.2.31"/>
    </reaction>
</comment>
<dbReference type="GO" id="GO:0006298">
    <property type="term" value="P:mismatch repair"/>
    <property type="evidence" value="ECO:0007669"/>
    <property type="project" value="TreeGrafter"/>
</dbReference>
<reference evidence="16 17" key="1">
    <citation type="submission" date="2014-07" db="EMBL/GenBank/DDBJ databases">
        <title>Tepidicaulis marinum gen. nov., sp. nov., a novel marine bacterium denitrifying nitrate to nitrous oxide strictly under microaerobic conditions.</title>
        <authorList>
            <person name="Takeuchi M."/>
            <person name="Yamagishi T."/>
            <person name="Kamagata Y."/>
            <person name="Oshima K."/>
            <person name="Hattori M."/>
            <person name="Katayama T."/>
            <person name="Hanada S."/>
            <person name="Tamaki H."/>
            <person name="Marumo K."/>
            <person name="Maeda H."/>
            <person name="Nedachi M."/>
            <person name="Iwasaki W."/>
            <person name="Suwa Y."/>
            <person name="Sakata S."/>
        </authorList>
    </citation>
    <scope>NUCLEOTIDE SEQUENCE [LARGE SCALE GENOMIC DNA]</scope>
    <source>
        <strain evidence="16 17">MA2</strain>
    </source>
</reference>
<dbReference type="PROSITE" id="PS01155">
    <property type="entry name" value="ENDONUCLEASE_III_2"/>
    <property type="match status" value="1"/>
</dbReference>
<proteinExistence type="inferred from homology"/>
<dbReference type="eggNOG" id="COG1194">
    <property type="taxonomic scope" value="Bacteria"/>
</dbReference>
<dbReference type="SUPFAM" id="SSF48150">
    <property type="entry name" value="DNA-glycosylase"/>
    <property type="match status" value="1"/>
</dbReference>
<evidence type="ECO:0000256" key="10">
    <source>
        <dbReference type="ARBA" id="ARBA00023004"/>
    </source>
</evidence>
<evidence type="ECO:0000256" key="4">
    <source>
        <dbReference type="ARBA" id="ARBA00012045"/>
    </source>
</evidence>
<dbReference type="EMBL" id="BBIO01000006">
    <property type="protein sequence ID" value="GAK45045.1"/>
    <property type="molecule type" value="Genomic_DNA"/>
</dbReference>
<dbReference type="Gene3D" id="1.10.340.30">
    <property type="entry name" value="Hypothetical protein, domain 2"/>
    <property type="match status" value="1"/>
</dbReference>
<dbReference type="InterPro" id="IPR015797">
    <property type="entry name" value="NUDIX_hydrolase-like_dom_sf"/>
</dbReference>
<evidence type="ECO:0000256" key="2">
    <source>
        <dbReference type="ARBA" id="ARBA00002933"/>
    </source>
</evidence>
<dbReference type="Proteomes" id="UP000028702">
    <property type="component" value="Unassembled WGS sequence"/>
</dbReference>
<dbReference type="RefSeq" id="WP_045445313.1">
    <property type="nucleotide sequence ID" value="NZ_BBIO01000006.1"/>
</dbReference>
<comment type="function">
    <text evidence="2">Adenine glycosylase active on G-A mispairs. MutY also corrects error-prone DNA synthesis past GO lesions which are due to the oxidatively damaged form of guanine: 7,8-dihydro-8-oxoguanine (8-oxo-dGTP).</text>
</comment>
<name>A0A081BAH7_9HYPH</name>
<dbReference type="SMART" id="SM00525">
    <property type="entry name" value="FES"/>
    <property type="match status" value="1"/>
</dbReference>
<dbReference type="GO" id="GO:0034039">
    <property type="term" value="F:8-oxo-7,8-dihydroguanine DNA N-glycosylase activity"/>
    <property type="evidence" value="ECO:0007669"/>
    <property type="project" value="TreeGrafter"/>
</dbReference>